<evidence type="ECO:0000256" key="15">
    <source>
        <dbReference type="ARBA" id="ARBA00022932"/>
    </source>
</evidence>
<dbReference type="GO" id="GO:0015074">
    <property type="term" value="P:DNA integration"/>
    <property type="evidence" value="ECO:0007669"/>
    <property type="project" value="UniProtKB-KW"/>
</dbReference>
<evidence type="ECO:0000256" key="7">
    <source>
        <dbReference type="ARBA" id="ARBA00022741"/>
    </source>
</evidence>
<evidence type="ECO:0000256" key="21">
    <source>
        <dbReference type="SAM" id="MobiDB-lite"/>
    </source>
</evidence>
<evidence type="ECO:0000256" key="14">
    <source>
        <dbReference type="ARBA" id="ARBA00022918"/>
    </source>
</evidence>
<keyword evidence="10" id="KW-0378">Hydrolase</keyword>
<evidence type="ECO:0000259" key="24">
    <source>
        <dbReference type="Pfam" id="PF22936"/>
    </source>
</evidence>
<evidence type="ECO:0000313" key="27">
    <source>
        <dbReference type="Proteomes" id="UP001149074"/>
    </source>
</evidence>
<dbReference type="GO" id="GO:0003964">
    <property type="term" value="F:RNA-directed DNA polymerase activity"/>
    <property type="evidence" value="ECO:0007669"/>
    <property type="project" value="UniProtKB-KW"/>
</dbReference>
<sequence>MESTSILSALRSEKLKDSSQWRPWHKRVKAFAEQRMIWDLCNPDIDALHRPKVLIEPIEPEYPDDGSQEDKKDWRDRLEVYKIKANRWEKQRKALNEVNEFILIYLDASIRDTVLEYNTPYDRLVYLSKRFARTHAYKEEIRMQWRAFAAQKPTGDVEKWLVSWDELREQAVSLQLHEAESANHDFLQAVKKVLPIWWQAKYQEIVMNGASYDTQSLIESFRAMYREIGPNASSQEALKGSLSTWQGHQEAKQETKNEFQNLPFNKRPYTGSGVHVCNEKTRFVNLQPCNEMLATGEGDTAVIGRGTVRLTGVDPISKQERTITLSNACYAPGFHVNLVSYSRLREKGGKWSESNGYIQDHEGIPIVGLRLWHEIGLWVFDQPKKEAIRNTANAVRSSSTPLNDTASAEQWHRRLGHPQHKTFQQMTKLVDGVSIDSKHEAQAMCETCQLGRSNRQVSRRPRGRIFGRFGMVYFDLIQLSYAYNKHRWISHFYIEGIRFHWLMTHEFKPECQHAINQFVNLARNWWNLPIRAFNYDNENAAGRTAEYGLTSDGIVVYHSPPRHPEMNGHAERAGGVIILRMRMLMLEGKLPKELWPEAAMAAIWLLNRTPTYLATENRWIVPWGEVVKQFTTTGDTAPRINLANVRLYGSLAYCRIEKQVQSDKMNPRAEIGFMVGYVASNIWRIWFPQHGKVKLVRDAVFDETRRYSPDFQQLQPIPLPLVKEPQELDQTEAERALQASITTGSVPELEASRDVNNDEAQDTGCQNNIGQRDRFSAEKPSHAEKAPQNARLQGVYSTPDRQMNAISDVPGAFPQEIPLPPTPPHNEVTPATGQGVETPEIPVEDQLQETQQGTQESQETQQVSQESDDEAEAQLQAELAPRDINGDVDEGNIHSDRAASVSPCIRSGLYSEKPVKRRHRDDLPELPKHWKDVMNHPYQEGFLAAMRKEIDSLTEKATFEAVDRPKDRGKQVLPLLWVFAYKFDQGAYLMKMKARICVRGDLETISSEEKRAATLAARTARMIFALVAAFDLDLRQRDAVTAFLNSKLEKDVYTRMPEGFETTGKCWKLRKELYGLRISPRLWQQEAAGVLNKLGLRQVPEDPCVFVGDGIIVFFYVDDILIANHRSARKRARQLEKDLEAHWELTDHGEAEWFLNIRIIRDRHIKKLWLCQDSYITSVAARYNLTDRPPVSTPLPIEELKPYEGLASAEEIHLYQQKVGSIGYATTITRVDAAKPAAKLAYLYTTRFLAIEFSAQLDGSIESVQLASDASYGDHEDRRSSAGYICQVYGGPVDWKATKQRTVTTSTTEAELLGLSEAGKHLQWWRRLLGHVGFDPSHVITIECDNERAIGLLTTEDASFDTKLRHVDIHHLWLRQEVRAGRIAIRWVPTASMVADGLTKLLSRQQHERFIKLLRMVDLRYLIAKS</sequence>
<dbReference type="CDD" id="cd09272">
    <property type="entry name" value="RNase_HI_RT_Ty1"/>
    <property type="match status" value="1"/>
</dbReference>
<evidence type="ECO:0000256" key="20">
    <source>
        <dbReference type="SAM" id="Coils"/>
    </source>
</evidence>
<gene>
    <name evidence="26" type="ORF">N7532_010527</name>
</gene>
<keyword evidence="7" id="KW-0547">Nucleotide-binding</keyword>
<dbReference type="GeneID" id="81361997"/>
<evidence type="ECO:0000256" key="2">
    <source>
        <dbReference type="ARBA" id="ARBA00022612"/>
    </source>
</evidence>
<reference evidence="26" key="2">
    <citation type="journal article" date="2023" name="IMA Fungus">
        <title>Comparative genomic study of the Penicillium genus elucidates a diverse pangenome and 15 lateral gene transfer events.</title>
        <authorList>
            <person name="Petersen C."/>
            <person name="Sorensen T."/>
            <person name="Nielsen M.R."/>
            <person name="Sondergaard T.E."/>
            <person name="Sorensen J.L."/>
            <person name="Fitzpatrick D.A."/>
            <person name="Frisvad J.C."/>
            <person name="Nielsen K.L."/>
        </authorList>
    </citation>
    <scope>NUCLEOTIDE SEQUENCE</scope>
    <source>
        <strain evidence="26">IBT 30761</strain>
    </source>
</reference>
<keyword evidence="11" id="KW-0067">ATP-binding</keyword>
<keyword evidence="9" id="KW-0255">Endonuclease</keyword>
<dbReference type="GO" id="GO:0004190">
    <property type="term" value="F:aspartic-type endopeptidase activity"/>
    <property type="evidence" value="ECO:0007669"/>
    <property type="project" value="UniProtKB-KW"/>
</dbReference>
<feature type="domain" description="Retrovirus-related Pol polyprotein from transposon TNT 1-94-like beta-barrel" evidence="24">
    <location>
        <begin position="271"/>
        <end position="348"/>
    </location>
</feature>
<keyword evidence="8" id="KW-0064">Aspartyl protease</keyword>
<dbReference type="OrthoDB" id="2663223at2759"/>
<evidence type="ECO:0000256" key="12">
    <source>
        <dbReference type="ARBA" id="ARBA00022842"/>
    </source>
</evidence>
<keyword evidence="3" id="KW-0645">Protease</keyword>
<evidence type="ECO:0000256" key="6">
    <source>
        <dbReference type="ARBA" id="ARBA00022723"/>
    </source>
</evidence>
<evidence type="ECO:0000256" key="18">
    <source>
        <dbReference type="ARBA" id="ARBA00023172"/>
    </source>
</evidence>
<dbReference type="InterPro" id="IPR043502">
    <property type="entry name" value="DNA/RNA_pol_sf"/>
</dbReference>
<dbReference type="InterPro" id="IPR039537">
    <property type="entry name" value="Retrotran_Ty1/copia-like"/>
</dbReference>
<comment type="caution">
    <text evidence="26">The sequence shown here is derived from an EMBL/GenBank/DDBJ whole genome shotgun (WGS) entry which is preliminary data.</text>
</comment>
<keyword evidence="15" id="KW-0808">Transferase</keyword>
<dbReference type="GO" id="GO:0004519">
    <property type="term" value="F:endonuclease activity"/>
    <property type="evidence" value="ECO:0007669"/>
    <property type="project" value="UniProtKB-KW"/>
</dbReference>
<dbReference type="InterPro" id="IPR057670">
    <property type="entry name" value="SH3_retrovirus"/>
</dbReference>
<dbReference type="GO" id="GO:0003887">
    <property type="term" value="F:DNA-directed DNA polymerase activity"/>
    <property type="evidence" value="ECO:0007669"/>
    <property type="project" value="UniProtKB-KW"/>
</dbReference>
<evidence type="ECO:0000256" key="5">
    <source>
        <dbReference type="ARBA" id="ARBA00022722"/>
    </source>
</evidence>
<organism evidence="26 27">
    <name type="scientific">Penicillium argentinense</name>
    <dbReference type="NCBI Taxonomy" id="1131581"/>
    <lineage>
        <taxon>Eukaryota</taxon>
        <taxon>Fungi</taxon>
        <taxon>Dikarya</taxon>
        <taxon>Ascomycota</taxon>
        <taxon>Pezizomycotina</taxon>
        <taxon>Eurotiomycetes</taxon>
        <taxon>Eurotiomycetidae</taxon>
        <taxon>Eurotiales</taxon>
        <taxon>Aspergillaceae</taxon>
        <taxon>Penicillium</taxon>
    </lineage>
</organism>
<dbReference type="SUPFAM" id="SSF53098">
    <property type="entry name" value="Ribonuclease H-like"/>
    <property type="match status" value="1"/>
</dbReference>
<evidence type="ECO:0000256" key="8">
    <source>
        <dbReference type="ARBA" id="ARBA00022750"/>
    </source>
</evidence>
<keyword evidence="18" id="KW-0233">DNA recombination</keyword>
<dbReference type="GO" id="GO:0005524">
    <property type="term" value="F:ATP binding"/>
    <property type="evidence" value="ECO:0007669"/>
    <property type="project" value="UniProtKB-KW"/>
</dbReference>
<feature type="coiled-coil region" evidence="20">
    <location>
        <begin position="71"/>
        <end position="98"/>
    </location>
</feature>
<feature type="region of interest" description="Disordered" evidence="21">
    <location>
        <begin position="733"/>
        <end position="770"/>
    </location>
</feature>
<evidence type="ECO:0000259" key="23">
    <source>
        <dbReference type="Pfam" id="PF13976"/>
    </source>
</evidence>
<keyword evidence="20" id="KW-0175">Coiled coil</keyword>
<dbReference type="InterPro" id="IPR013103">
    <property type="entry name" value="RVT_2"/>
</dbReference>
<evidence type="ECO:0000256" key="17">
    <source>
        <dbReference type="ARBA" id="ARBA00023125"/>
    </source>
</evidence>
<evidence type="ECO:0000256" key="16">
    <source>
        <dbReference type="ARBA" id="ARBA00023113"/>
    </source>
</evidence>
<dbReference type="InterPro" id="IPR036397">
    <property type="entry name" value="RNaseH_sf"/>
</dbReference>
<evidence type="ECO:0000256" key="3">
    <source>
        <dbReference type="ARBA" id="ARBA00022670"/>
    </source>
</evidence>
<keyword evidence="19" id="KW-0511">Multifunctional enzyme</keyword>
<evidence type="ECO:0000313" key="26">
    <source>
        <dbReference type="EMBL" id="KAJ5085756.1"/>
    </source>
</evidence>
<dbReference type="PANTHER" id="PTHR42648:SF11">
    <property type="entry name" value="TRANSPOSON TY4-P GAG-POL POLYPROTEIN"/>
    <property type="match status" value="1"/>
</dbReference>
<keyword evidence="27" id="KW-1185">Reference proteome</keyword>
<keyword evidence="12" id="KW-0460">Magnesium</keyword>
<keyword evidence="16" id="KW-0917">Virion maturation</keyword>
<evidence type="ECO:0000256" key="13">
    <source>
        <dbReference type="ARBA" id="ARBA00022908"/>
    </source>
</evidence>
<keyword evidence="17" id="KW-0238">DNA-binding</keyword>
<keyword evidence="5" id="KW-0540">Nuclease</keyword>
<dbReference type="InterPro" id="IPR025724">
    <property type="entry name" value="GAG-pre-integrase_dom"/>
</dbReference>
<feature type="domain" description="Reverse transcriptase Ty1/copia-type" evidence="22">
    <location>
        <begin position="958"/>
        <end position="1195"/>
    </location>
</feature>
<reference evidence="26" key="1">
    <citation type="submission" date="2022-11" db="EMBL/GenBank/DDBJ databases">
        <authorList>
            <person name="Petersen C."/>
        </authorList>
    </citation>
    <scope>NUCLEOTIDE SEQUENCE</scope>
    <source>
        <strain evidence="26">IBT 30761</strain>
    </source>
</reference>
<name>A0A9W9JY85_9EURO</name>
<dbReference type="EMBL" id="JAPQKI010000010">
    <property type="protein sequence ID" value="KAJ5085756.1"/>
    <property type="molecule type" value="Genomic_DNA"/>
</dbReference>
<dbReference type="RefSeq" id="XP_056470434.1">
    <property type="nucleotide sequence ID" value="XM_056623018.1"/>
</dbReference>
<evidence type="ECO:0000256" key="1">
    <source>
        <dbReference type="ARBA" id="ARBA00002180"/>
    </source>
</evidence>
<dbReference type="Pfam" id="PF22936">
    <property type="entry name" value="Pol_BBD"/>
    <property type="match status" value="1"/>
</dbReference>
<keyword evidence="13" id="KW-0229">DNA integration</keyword>
<feature type="domain" description="Retroviral polymerase SH3-like" evidence="25">
    <location>
        <begin position="650"/>
        <end position="708"/>
    </location>
</feature>
<dbReference type="Pfam" id="PF07727">
    <property type="entry name" value="RVT_2"/>
    <property type="match status" value="1"/>
</dbReference>
<feature type="compositionally biased region" description="Low complexity" evidence="21">
    <location>
        <begin position="848"/>
        <end position="865"/>
    </location>
</feature>
<keyword evidence="15" id="KW-0239">DNA-directed DNA polymerase</keyword>
<dbReference type="Gene3D" id="3.30.420.10">
    <property type="entry name" value="Ribonuclease H-like superfamily/Ribonuclease H"/>
    <property type="match status" value="1"/>
</dbReference>
<keyword evidence="2" id="KW-1188">Viral release from host cell</keyword>
<feature type="region of interest" description="Disordered" evidence="21">
    <location>
        <begin position="802"/>
        <end position="874"/>
    </location>
</feature>
<comment type="function">
    <text evidence="1">The aspartyl protease (PR) mediates the proteolytic cleavages of the Gag and Gag-Pol polyproteins after assembly of the VLP.</text>
</comment>
<dbReference type="InterPro" id="IPR054722">
    <property type="entry name" value="PolX-like_BBD"/>
</dbReference>
<evidence type="ECO:0000256" key="10">
    <source>
        <dbReference type="ARBA" id="ARBA00022801"/>
    </source>
</evidence>
<accession>A0A9W9JY85</accession>
<dbReference type="SUPFAM" id="SSF56672">
    <property type="entry name" value="DNA/RNA polymerases"/>
    <property type="match status" value="1"/>
</dbReference>
<dbReference type="GO" id="GO:0046872">
    <property type="term" value="F:metal ion binding"/>
    <property type="evidence" value="ECO:0007669"/>
    <property type="project" value="UniProtKB-KW"/>
</dbReference>
<evidence type="ECO:0000259" key="25">
    <source>
        <dbReference type="Pfam" id="PF25597"/>
    </source>
</evidence>
<evidence type="ECO:0000256" key="4">
    <source>
        <dbReference type="ARBA" id="ARBA00022695"/>
    </source>
</evidence>
<dbReference type="GO" id="GO:0006310">
    <property type="term" value="P:DNA recombination"/>
    <property type="evidence" value="ECO:0007669"/>
    <property type="project" value="UniProtKB-KW"/>
</dbReference>
<keyword evidence="6" id="KW-0479">Metal-binding</keyword>
<keyword evidence="14" id="KW-0695">RNA-directed DNA polymerase</keyword>
<proteinExistence type="predicted"/>
<dbReference type="GO" id="GO:0003677">
    <property type="term" value="F:DNA binding"/>
    <property type="evidence" value="ECO:0007669"/>
    <property type="project" value="UniProtKB-KW"/>
</dbReference>
<dbReference type="GO" id="GO:0006508">
    <property type="term" value="P:proteolysis"/>
    <property type="evidence" value="ECO:0007669"/>
    <property type="project" value="UniProtKB-KW"/>
</dbReference>
<dbReference type="PANTHER" id="PTHR42648">
    <property type="entry name" value="TRANSPOSASE, PUTATIVE-RELATED"/>
    <property type="match status" value="1"/>
</dbReference>
<evidence type="ECO:0000256" key="11">
    <source>
        <dbReference type="ARBA" id="ARBA00022840"/>
    </source>
</evidence>
<evidence type="ECO:0000259" key="22">
    <source>
        <dbReference type="Pfam" id="PF07727"/>
    </source>
</evidence>
<dbReference type="Pfam" id="PF13976">
    <property type="entry name" value="gag_pre-integrs"/>
    <property type="match status" value="1"/>
</dbReference>
<evidence type="ECO:0008006" key="28">
    <source>
        <dbReference type="Google" id="ProtNLM"/>
    </source>
</evidence>
<evidence type="ECO:0000256" key="19">
    <source>
        <dbReference type="ARBA" id="ARBA00023268"/>
    </source>
</evidence>
<dbReference type="InterPro" id="IPR012337">
    <property type="entry name" value="RNaseH-like_sf"/>
</dbReference>
<dbReference type="Pfam" id="PF25597">
    <property type="entry name" value="SH3_retrovirus"/>
    <property type="match status" value="1"/>
</dbReference>
<feature type="domain" description="GAG-pre-integrase" evidence="23">
    <location>
        <begin position="395"/>
        <end position="452"/>
    </location>
</feature>
<dbReference type="Proteomes" id="UP001149074">
    <property type="component" value="Unassembled WGS sequence"/>
</dbReference>
<protein>
    <recommendedName>
        <fullName evidence="28">Integrase catalytic domain-containing protein</fullName>
    </recommendedName>
</protein>
<keyword evidence="4" id="KW-0548">Nucleotidyltransferase</keyword>
<evidence type="ECO:0000256" key="9">
    <source>
        <dbReference type="ARBA" id="ARBA00022759"/>
    </source>
</evidence>